<dbReference type="InterPro" id="IPR018490">
    <property type="entry name" value="cNMP-bd_dom_sf"/>
</dbReference>
<evidence type="ECO:0000313" key="2">
    <source>
        <dbReference type="EMBL" id="VVE26061.1"/>
    </source>
</evidence>
<feature type="signal peptide" evidence="1">
    <location>
        <begin position="1"/>
        <end position="36"/>
    </location>
</feature>
<dbReference type="Gene3D" id="2.60.120.10">
    <property type="entry name" value="Jelly Rolls"/>
    <property type="match status" value="1"/>
</dbReference>
<evidence type="ECO:0000256" key="1">
    <source>
        <dbReference type="SAM" id="SignalP"/>
    </source>
</evidence>
<dbReference type="EMBL" id="CABPSB010000012">
    <property type="protein sequence ID" value="VVE26061.1"/>
    <property type="molecule type" value="Genomic_DNA"/>
</dbReference>
<accession>A0A5E4WNF2</accession>
<evidence type="ECO:0008006" key="4">
    <source>
        <dbReference type="Google" id="ProtNLM"/>
    </source>
</evidence>
<keyword evidence="3" id="KW-1185">Reference proteome</keyword>
<organism evidence="2 3">
    <name type="scientific">Pandoraea anhela</name>
    <dbReference type="NCBI Taxonomy" id="2508295"/>
    <lineage>
        <taxon>Bacteria</taxon>
        <taxon>Pseudomonadati</taxon>
        <taxon>Pseudomonadota</taxon>
        <taxon>Betaproteobacteria</taxon>
        <taxon>Burkholderiales</taxon>
        <taxon>Burkholderiaceae</taxon>
        <taxon>Pandoraea</taxon>
    </lineage>
</organism>
<feature type="chain" id="PRO_5022750497" description="Lipoprotein" evidence="1">
    <location>
        <begin position="37"/>
        <end position="188"/>
    </location>
</feature>
<keyword evidence="1" id="KW-0732">Signal</keyword>
<sequence length="188" mass="20816">MTVTGTPLGCPPHFAKMHRSLIITLALLATACTAIGAGCHTTQASSAMKPSVTYLHLLRHTPFFTSLDTWQLRWTIDHSREWEAARGTVIVSGQAGSAPPDDAIWILLDGGWQVEVDGHAYPSGHADPGKWFSASEASGQWRLVTTAHSYVMQITRADMADMLARDFAFERHLQDGRTYYRTLFVKSR</sequence>
<proteinExistence type="predicted"/>
<protein>
    <recommendedName>
        <fullName evidence="4">Lipoprotein</fullName>
    </recommendedName>
</protein>
<evidence type="ECO:0000313" key="3">
    <source>
        <dbReference type="Proteomes" id="UP000406256"/>
    </source>
</evidence>
<dbReference type="SUPFAM" id="SSF51206">
    <property type="entry name" value="cAMP-binding domain-like"/>
    <property type="match status" value="1"/>
</dbReference>
<dbReference type="AlphaFoldDB" id="A0A5E4WNF2"/>
<dbReference type="InterPro" id="IPR014710">
    <property type="entry name" value="RmlC-like_jellyroll"/>
</dbReference>
<gene>
    <name evidence="2" type="ORF">PAN31108_03383</name>
</gene>
<dbReference type="Proteomes" id="UP000406256">
    <property type="component" value="Unassembled WGS sequence"/>
</dbReference>
<reference evidence="2 3" key="1">
    <citation type="submission" date="2019-08" db="EMBL/GenBank/DDBJ databases">
        <authorList>
            <person name="Peeters C."/>
        </authorList>
    </citation>
    <scope>NUCLEOTIDE SEQUENCE [LARGE SCALE GENOMIC DNA]</scope>
    <source>
        <strain evidence="2 3">LMG 31108</strain>
    </source>
</reference>
<name>A0A5E4WNF2_9BURK</name>